<evidence type="ECO:0000313" key="3">
    <source>
        <dbReference type="Proteomes" id="UP001491310"/>
    </source>
</evidence>
<organism evidence="2 3">
    <name type="scientific">Coccomyxa subellipsoidea</name>
    <dbReference type="NCBI Taxonomy" id="248742"/>
    <lineage>
        <taxon>Eukaryota</taxon>
        <taxon>Viridiplantae</taxon>
        <taxon>Chlorophyta</taxon>
        <taxon>core chlorophytes</taxon>
        <taxon>Trebouxiophyceae</taxon>
        <taxon>Trebouxiophyceae incertae sedis</taxon>
        <taxon>Coccomyxaceae</taxon>
        <taxon>Coccomyxa</taxon>
    </lineage>
</organism>
<protein>
    <recommendedName>
        <fullName evidence="4">Secreted protein</fullName>
    </recommendedName>
</protein>
<gene>
    <name evidence="2" type="ORF">WJX75_002136</name>
</gene>
<evidence type="ECO:0000256" key="1">
    <source>
        <dbReference type="SAM" id="MobiDB-lite"/>
    </source>
</evidence>
<evidence type="ECO:0000313" key="2">
    <source>
        <dbReference type="EMBL" id="KAK9901078.1"/>
    </source>
</evidence>
<sequence length="88" mass="8876">MAVSLSGAASCSVAAAGKEGDAKARSASAGSMAKQCRCTQLSPFALQHLEKASRFPQGACGVPLGLGGDHSRSGSCWLSTLPGRTPQR</sequence>
<accession>A0ABR2YAG2</accession>
<dbReference type="EMBL" id="JALJOT010000019">
    <property type="protein sequence ID" value="KAK9901078.1"/>
    <property type="molecule type" value="Genomic_DNA"/>
</dbReference>
<feature type="region of interest" description="Disordered" evidence="1">
    <location>
        <begin position="66"/>
        <end position="88"/>
    </location>
</feature>
<name>A0ABR2YAG2_9CHLO</name>
<dbReference type="Proteomes" id="UP001491310">
    <property type="component" value="Unassembled WGS sequence"/>
</dbReference>
<keyword evidence="3" id="KW-1185">Reference proteome</keyword>
<comment type="caution">
    <text evidence="2">The sequence shown here is derived from an EMBL/GenBank/DDBJ whole genome shotgun (WGS) entry which is preliminary data.</text>
</comment>
<evidence type="ECO:0008006" key="4">
    <source>
        <dbReference type="Google" id="ProtNLM"/>
    </source>
</evidence>
<reference evidence="2 3" key="1">
    <citation type="journal article" date="2024" name="Nat. Commun.">
        <title>Phylogenomics reveals the evolutionary origins of lichenization in chlorophyte algae.</title>
        <authorList>
            <person name="Puginier C."/>
            <person name="Libourel C."/>
            <person name="Otte J."/>
            <person name="Skaloud P."/>
            <person name="Haon M."/>
            <person name="Grisel S."/>
            <person name="Petersen M."/>
            <person name="Berrin J.G."/>
            <person name="Delaux P.M."/>
            <person name="Dal Grande F."/>
            <person name="Keller J."/>
        </authorList>
    </citation>
    <scope>NUCLEOTIDE SEQUENCE [LARGE SCALE GENOMIC DNA]</scope>
    <source>
        <strain evidence="2 3">SAG 216-7</strain>
    </source>
</reference>
<proteinExistence type="predicted"/>